<dbReference type="Proteomes" id="UP000197138">
    <property type="component" value="Unassembled WGS sequence"/>
</dbReference>
<evidence type="ECO:0000313" key="4">
    <source>
        <dbReference type="Proteomes" id="UP000197138"/>
    </source>
</evidence>
<reference evidence="4" key="1">
    <citation type="journal article" date="2017" name="Plant J.">
        <title>The pomegranate (Punica granatum L.) genome and the genomics of punicalagin biosynthesis.</title>
        <authorList>
            <person name="Qin G."/>
            <person name="Xu C."/>
            <person name="Ming R."/>
            <person name="Tang H."/>
            <person name="Guyot R."/>
            <person name="Kramer E.M."/>
            <person name="Hu Y."/>
            <person name="Yi X."/>
            <person name="Qi Y."/>
            <person name="Xu X."/>
            <person name="Gao Z."/>
            <person name="Pan H."/>
            <person name="Jian J."/>
            <person name="Tian Y."/>
            <person name="Yue Z."/>
            <person name="Xu Y."/>
        </authorList>
    </citation>
    <scope>NUCLEOTIDE SEQUENCE [LARGE SCALE GENOMIC DNA]</scope>
    <source>
        <strain evidence="4">cv. Dabenzi</strain>
    </source>
</reference>
<keyword evidence="2" id="KW-0812">Transmembrane</keyword>
<accession>A0A218XXM8</accession>
<evidence type="ECO:0000256" key="2">
    <source>
        <dbReference type="SAM" id="Phobius"/>
    </source>
</evidence>
<feature type="compositionally biased region" description="Low complexity" evidence="1">
    <location>
        <begin position="121"/>
        <end position="138"/>
    </location>
</feature>
<dbReference type="EMBL" id="MTKT01000666">
    <property type="protein sequence ID" value="OWM89349.1"/>
    <property type="molecule type" value="Genomic_DNA"/>
</dbReference>
<keyword evidence="2" id="KW-0472">Membrane</keyword>
<evidence type="ECO:0000256" key="1">
    <source>
        <dbReference type="SAM" id="MobiDB-lite"/>
    </source>
</evidence>
<proteinExistence type="predicted"/>
<name>A0A218XXM8_PUNGR</name>
<feature type="region of interest" description="Disordered" evidence="1">
    <location>
        <begin position="119"/>
        <end position="147"/>
    </location>
</feature>
<dbReference type="AlphaFoldDB" id="A0A218XXM8"/>
<gene>
    <name evidence="3" type="ORF">CDL15_Pgr024097</name>
</gene>
<protein>
    <submittedName>
        <fullName evidence="3">Uncharacterized protein</fullName>
    </submittedName>
</protein>
<comment type="caution">
    <text evidence="3">The sequence shown here is derived from an EMBL/GenBank/DDBJ whole genome shotgun (WGS) entry which is preliminary data.</text>
</comment>
<organism evidence="3 4">
    <name type="scientific">Punica granatum</name>
    <name type="common">Pomegranate</name>
    <dbReference type="NCBI Taxonomy" id="22663"/>
    <lineage>
        <taxon>Eukaryota</taxon>
        <taxon>Viridiplantae</taxon>
        <taxon>Streptophyta</taxon>
        <taxon>Embryophyta</taxon>
        <taxon>Tracheophyta</taxon>
        <taxon>Spermatophyta</taxon>
        <taxon>Magnoliopsida</taxon>
        <taxon>eudicotyledons</taxon>
        <taxon>Gunneridae</taxon>
        <taxon>Pentapetalae</taxon>
        <taxon>rosids</taxon>
        <taxon>malvids</taxon>
        <taxon>Myrtales</taxon>
        <taxon>Lythraceae</taxon>
        <taxon>Punica</taxon>
    </lineage>
</organism>
<keyword evidence="2" id="KW-1133">Transmembrane helix</keyword>
<sequence>MAAAGPSRMIGLGRCWTGPNYCTARTAGLGRHKRSWSLPAFPPNTFLMASNRNGNDMNPQFPYYFAPPTWADPYQSSSSSSSSSVPKWVIAAIVAVGVNAGILLFLYIRRREKKIKKKAAAEAAAKPGPAPKGNDGKPANPPKPFPTSCQSCGHVGGTLTYLCPWCKYKAETSWP</sequence>
<evidence type="ECO:0000313" key="3">
    <source>
        <dbReference type="EMBL" id="OWM89349.1"/>
    </source>
</evidence>
<feature type="transmembrane region" description="Helical" evidence="2">
    <location>
        <begin position="88"/>
        <end position="108"/>
    </location>
</feature>